<organism evidence="6 7">
    <name type="scientific">Paracoccus seriniphilus</name>
    <dbReference type="NCBI Taxonomy" id="184748"/>
    <lineage>
        <taxon>Bacteria</taxon>
        <taxon>Pseudomonadati</taxon>
        <taxon>Pseudomonadota</taxon>
        <taxon>Alphaproteobacteria</taxon>
        <taxon>Rhodobacterales</taxon>
        <taxon>Paracoccaceae</taxon>
        <taxon>Paracoccus</taxon>
    </lineage>
</organism>
<evidence type="ECO:0000313" key="7">
    <source>
        <dbReference type="Proteomes" id="UP000198307"/>
    </source>
</evidence>
<dbReference type="InterPro" id="IPR050204">
    <property type="entry name" value="AraC_XylS_family_regulators"/>
</dbReference>
<protein>
    <submittedName>
        <fullName evidence="6">Transcriptional regulator, AraC family</fullName>
    </submittedName>
</protein>
<dbReference type="Gene3D" id="1.10.10.60">
    <property type="entry name" value="Homeodomain-like"/>
    <property type="match status" value="1"/>
</dbReference>
<sequence>MARAGICDSKIPSFPARKSSDSLTFTHPERPVRMTSPQGRGGGHGRHGKPQGVSLLPLATFVWGAPGPRPKPRTRTEHCLVWVTRGHLGLDFPRREHRLGVGDLRYIPAGTAFASIPMRDTEGYVALIPSALIQDMRAILPADGIAGHIGATSPALLECLRKLAACEAREIFAPLAGLAEILEGLSPLDRHAPSRPQQTADRPLAERFLTLARHQPLGQVSVADLARKLDSNVATLDRACLAARGMRAVEMLNKLRLELAVELLRQSNQTPAGIAAQLGYSSLAHFTRSFVAATGRTPDAFRAQLC</sequence>
<evidence type="ECO:0000256" key="2">
    <source>
        <dbReference type="ARBA" id="ARBA00023125"/>
    </source>
</evidence>
<proteinExistence type="predicted"/>
<dbReference type="InterPro" id="IPR011051">
    <property type="entry name" value="RmlC_Cupin_sf"/>
</dbReference>
<evidence type="ECO:0000259" key="5">
    <source>
        <dbReference type="PROSITE" id="PS01124"/>
    </source>
</evidence>
<keyword evidence="2" id="KW-0238">DNA-binding</keyword>
<keyword evidence="3" id="KW-0804">Transcription</keyword>
<dbReference type="Pfam" id="PF12833">
    <property type="entry name" value="HTH_18"/>
    <property type="match status" value="1"/>
</dbReference>
<dbReference type="InterPro" id="IPR009057">
    <property type="entry name" value="Homeodomain-like_sf"/>
</dbReference>
<dbReference type="AlphaFoldDB" id="A0A239PRC8"/>
<evidence type="ECO:0000256" key="1">
    <source>
        <dbReference type="ARBA" id="ARBA00023015"/>
    </source>
</evidence>
<reference evidence="6 7" key="1">
    <citation type="submission" date="2017-07" db="EMBL/GenBank/DDBJ databases">
        <authorList>
            <person name="Sun Z.S."/>
            <person name="Albrecht U."/>
            <person name="Echele G."/>
            <person name="Lee C.C."/>
        </authorList>
    </citation>
    <scope>NUCLEOTIDE SEQUENCE [LARGE SCALE GENOMIC DNA]</scope>
    <source>
        <strain evidence="6 7">DSM 14827</strain>
    </source>
</reference>
<dbReference type="SUPFAM" id="SSF51182">
    <property type="entry name" value="RmlC-like cupins"/>
    <property type="match status" value="1"/>
</dbReference>
<keyword evidence="1" id="KW-0805">Transcription regulation</keyword>
<dbReference type="PANTHER" id="PTHR46796">
    <property type="entry name" value="HTH-TYPE TRANSCRIPTIONAL ACTIVATOR RHAS-RELATED"/>
    <property type="match status" value="1"/>
</dbReference>
<dbReference type="EMBL" id="FZQB01000003">
    <property type="protein sequence ID" value="SNT72698.1"/>
    <property type="molecule type" value="Genomic_DNA"/>
</dbReference>
<gene>
    <name evidence="6" type="ORF">SAMN05444959_103196</name>
</gene>
<name>A0A239PRC8_9RHOB</name>
<dbReference type="InterPro" id="IPR018060">
    <property type="entry name" value="HTH_AraC"/>
</dbReference>
<feature type="domain" description="HTH araC/xylS-type" evidence="5">
    <location>
        <begin position="206"/>
        <end position="304"/>
    </location>
</feature>
<dbReference type="SUPFAM" id="SSF46689">
    <property type="entry name" value="Homeodomain-like"/>
    <property type="match status" value="1"/>
</dbReference>
<dbReference type="SMART" id="SM00342">
    <property type="entry name" value="HTH_ARAC"/>
    <property type="match status" value="1"/>
</dbReference>
<dbReference type="PROSITE" id="PS01124">
    <property type="entry name" value="HTH_ARAC_FAMILY_2"/>
    <property type="match status" value="1"/>
</dbReference>
<dbReference type="Proteomes" id="UP000198307">
    <property type="component" value="Unassembled WGS sequence"/>
</dbReference>
<evidence type="ECO:0000256" key="4">
    <source>
        <dbReference type="SAM" id="MobiDB-lite"/>
    </source>
</evidence>
<evidence type="ECO:0000313" key="6">
    <source>
        <dbReference type="EMBL" id="SNT72698.1"/>
    </source>
</evidence>
<evidence type="ECO:0000256" key="3">
    <source>
        <dbReference type="ARBA" id="ARBA00023163"/>
    </source>
</evidence>
<feature type="region of interest" description="Disordered" evidence="4">
    <location>
        <begin position="1"/>
        <end position="50"/>
    </location>
</feature>
<keyword evidence="7" id="KW-1185">Reference proteome</keyword>
<dbReference type="GO" id="GO:0003700">
    <property type="term" value="F:DNA-binding transcription factor activity"/>
    <property type="evidence" value="ECO:0007669"/>
    <property type="project" value="InterPro"/>
</dbReference>
<accession>A0A239PRC8</accession>
<dbReference type="GO" id="GO:0043565">
    <property type="term" value="F:sequence-specific DNA binding"/>
    <property type="evidence" value="ECO:0007669"/>
    <property type="project" value="InterPro"/>
</dbReference>